<evidence type="ECO:0000313" key="3">
    <source>
        <dbReference type="Proteomes" id="UP000075886"/>
    </source>
</evidence>
<evidence type="ECO:0000313" key="2">
    <source>
        <dbReference type="EnsemblMetazoa" id="AFAF001693-PA"/>
    </source>
</evidence>
<proteinExistence type="predicted"/>
<accession>A0A182Q2B9</accession>
<reference evidence="3" key="1">
    <citation type="submission" date="2014-01" db="EMBL/GenBank/DDBJ databases">
        <title>The Genome Sequence of Anopheles farauti FAR1 (V2).</title>
        <authorList>
            <consortium name="The Broad Institute Genomics Platform"/>
            <person name="Neafsey D.E."/>
            <person name="Besansky N."/>
            <person name="Howell P."/>
            <person name="Walton C."/>
            <person name="Young S.K."/>
            <person name="Zeng Q."/>
            <person name="Gargeya S."/>
            <person name="Fitzgerald M."/>
            <person name="Haas B."/>
            <person name="Abouelleil A."/>
            <person name="Allen A.W."/>
            <person name="Alvarado L."/>
            <person name="Arachchi H.M."/>
            <person name="Berlin A.M."/>
            <person name="Chapman S.B."/>
            <person name="Gainer-Dewar J."/>
            <person name="Goldberg J."/>
            <person name="Griggs A."/>
            <person name="Gujja S."/>
            <person name="Hansen M."/>
            <person name="Howarth C."/>
            <person name="Imamovic A."/>
            <person name="Ireland A."/>
            <person name="Larimer J."/>
            <person name="McCowan C."/>
            <person name="Murphy C."/>
            <person name="Pearson M."/>
            <person name="Poon T.W."/>
            <person name="Priest M."/>
            <person name="Roberts A."/>
            <person name="Saif S."/>
            <person name="Shea T."/>
            <person name="Sisk P."/>
            <person name="Sykes S."/>
            <person name="Wortman J."/>
            <person name="Nusbaum C."/>
            <person name="Birren B."/>
        </authorList>
    </citation>
    <scope>NUCLEOTIDE SEQUENCE [LARGE SCALE GENOMIC DNA]</scope>
    <source>
        <strain evidence="3">FAR1</strain>
    </source>
</reference>
<evidence type="ECO:0000256" key="1">
    <source>
        <dbReference type="SAM" id="MobiDB-lite"/>
    </source>
</evidence>
<feature type="region of interest" description="Disordered" evidence="1">
    <location>
        <begin position="75"/>
        <end position="102"/>
    </location>
</feature>
<feature type="compositionally biased region" description="Basic and acidic residues" evidence="1">
    <location>
        <begin position="78"/>
        <end position="102"/>
    </location>
</feature>
<organism evidence="2 3">
    <name type="scientific">Anopheles farauti</name>
    <dbReference type="NCBI Taxonomy" id="69004"/>
    <lineage>
        <taxon>Eukaryota</taxon>
        <taxon>Metazoa</taxon>
        <taxon>Ecdysozoa</taxon>
        <taxon>Arthropoda</taxon>
        <taxon>Hexapoda</taxon>
        <taxon>Insecta</taxon>
        <taxon>Pterygota</taxon>
        <taxon>Neoptera</taxon>
        <taxon>Endopterygota</taxon>
        <taxon>Diptera</taxon>
        <taxon>Nematocera</taxon>
        <taxon>Culicoidea</taxon>
        <taxon>Culicidae</taxon>
        <taxon>Anophelinae</taxon>
        <taxon>Anopheles</taxon>
    </lineage>
</organism>
<sequence length="472" mass="51011">MLMISCSRAAVVPKLFHSIGARSGTDSRFLLSSSSAVSRDSGFDSSLIHWNTFSFDGARACGLLGGGLDQPIGGHRLGTLDRQSEGTVPHERGQHAEGTGHTEQHGVVVHLLQAVVLEQHARVGVYVRPRVLHLAELGQDWRHDLVDVRDQPEQRIVRQMLEGELALAGVARIGLAQHGVPVARHDLARLERLPDELLHLVLARVVAELLAELLQPHQHLLVGEPVQRTGETVHAGRERQVRVAQGRPDQMDRVRRHVATLVVAVDRQVQAHQLRELLVLVAEHLGEVGRPVLLRVDRPDTLAVAMVAAITGSFAIRSMLSSYTYSQYLLLCTPSAYALANLLSWLSAVTAQLSCDIGCSVVGMLFSIVTTCDGSAARLAHSRDSASTCAFDGTSPVISNQNRPSGSGSWPPCELVVETLTLSSNTVQCSMTKQTVWASAPCPCERIIIIEAKVCAVGGIADEGGDRRQCVL</sequence>
<protein>
    <submittedName>
        <fullName evidence="2">Uncharacterized protein</fullName>
    </submittedName>
</protein>
<name>A0A182Q2B9_9DIPT</name>
<reference evidence="2" key="2">
    <citation type="submission" date="2020-05" db="UniProtKB">
        <authorList>
            <consortium name="EnsemblMetazoa"/>
        </authorList>
    </citation>
    <scope>IDENTIFICATION</scope>
    <source>
        <strain evidence="2">FAR1</strain>
    </source>
</reference>
<dbReference type="EnsemblMetazoa" id="AFAF001693-RA">
    <property type="protein sequence ID" value="AFAF001693-PA"/>
    <property type="gene ID" value="AFAF001693"/>
</dbReference>
<dbReference type="AlphaFoldDB" id="A0A182Q2B9"/>
<dbReference type="EMBL" id="AXCN02001106">
    <property type="status" value="NOT_ANNOTATED_CDS"/>
    <property type="molecule type" value="Genomic_DNA"/>
</dbReference>
<keyword evidence="3" id="KW-1185">Reference proteome</keyword>
<dbReference type="VEuPathDB" id="VectorBase:AFAF001693"/>
<dbReference type="Proteomes" id="UP000075886">
    <property type="component" value="Unassembled WGS sequence"/>
</dbReference>